<proteinExistence type="predicted"/>
<evidence type="ECO:0000313" key="1">
    <source>
        <dbReference type="EMBL" id="AXY02479.1"/>
    </source>
</evidence>
<reference evidence="1 2" key="1">
    <citation type="submission" date="2018-08" db="EMBL/GenBank/DDBJ databases">
        <title>Genomic taxonomy of the Vibrionaceae family.</title>
        <authorList>
            <person name="Gomez-Gil B."/>
            <person name="Tanaka M."/>
            <person name="Sawabe T."/>
            <person name="Enciso-Ibarra K."/>
        </authorList>
    </citation>
    <scope>NUCLEOTIDE SEQUENCE [LARGE SCALE GENOMIC DNA]</scope>
    <source>
        <strain evidence="1 2">CAIM 1831</strain>
    </source>
</reference>
<protein>
    <submittedName>
        <fullName evidence="1">Uncharacterized protein</fullName>
    </submittedName>
</protein>
<sequence>MLSFIVVLFVVYFRDANLESKVKSVNKRIERLFDSDCDGVYFKNERFVTFCFRVVSKLRLIESVLSKLNGDHLK</sequence>
<organism evidence="1 2">
    <name type="scientific">Vibrio alfacsensis</name>
    <dbReference type="NCBI Taxonomy" id="1074311"/>
    <lineage>
        <taxon>Bacteria</taxon>
        <taxon>Pseudomonadati</taxon>
        <taxon>Pseudomonadota</taxon>
        <taxon>Gammaproteobacteria</taxon>
        <taxon>Vibrionales</taxon>
        <taxon>Vibrionaceae</taxon>
        <taxon>Vibrio</taxon>
    </lineage>
</organism>
<evidence type="ECO:0000313" key="2">
    <source>
        <dbReference type="Proteomes" id="UP000262832"/>
    </source>
</evidence>
<name>A0ABM6YX67_9VIBR</name>
<gene>
    <name evidence="1" type="ORF">D1115_15555</name>
</gene>
<dbReference type="EMBL" id="CP032094">
    <property type="protein sequence ID" value="AXY02479.1"/>
    <property type="molecule type" value="Genomic_DNA"/>
</dbReference>
<dbReference type="Proteomes" id="UP000262832">
    <property type="component" value="Chromosome II"/>
</dbReference>
<accession>A0ABM6YX67</accession>
<keyword evidence="2" id="KW-1185">Reference proteome</keyword>